<dbReference type="Proteomes" id="UP000018208">
    <property type="component" value="Unassembled WGS sequence"/>
</dbReference>
<dbReference type="EMBL" id="KI545950">
    <property type="protein sequence ID" value="EST49445.1"/>
    <property type="molecule type" value="Genomic_DNA"/>
</dbReference>
<reference evidence="2" key="2">
    <citation type="submission" date="2020-12" db="EMBL/GenBank/DDBJ databases">
        <title>New Spironucleus salmonicida genome in near-complete chromosomes.</title>
        <authorList>
            <person name="Xu F."/>
            <person name="Kurt Z."/>
            <person name="Jimenez-Gonzalez A."/>
            <person name="Astvaldsson A."/>
            <person name="Andersson J.O."/>
            <person name="Svard S.G."/>
        </authorList>
    </citation>
    <scope>NUCLEOTIDE SEQUENCE</scope>
    <source>
        <strain evidence="2">ATCC 50377</strain>
    </source>
</reference>
<accession>V6LY03</accession>
<dbReference type="VEuPathDB" id="GiardiaDB:SS50377_25655"/>
<dbReference type="AlphaFoldDB" id="V6LY03"/>
<proteinExistence type="predicted"/>
<reference evidence="1 2" key="1">
    <citation type="journal article" date="2014" name="PLoS Genet.">
        <title>The Genome of Spironucleus salmonicida Highlights a Fish Pathogen Adapted to Fluctuating Environments.</title>
        <authorList>
            <person name="Xu F."/>
            <person name="Jerlstrom-Hultqvist J."/>
            <person name="Einarsson E."/>
            <person name="Astvaldsson A."/>
            <person name="Svard S.G."/>
            <person name="Andersson J.O."/>
        </authorList>
    </citation>
    <scope>NUCLEOTIDE SEQUENCE</scope>
    <source>
        <strain evidence="2">ATCC 50377</strain>
    </source>
</reference>
<protein>
    <submittedName>
        <fullName evidence="1">Uncharacterized protein</fullName>
    </submittedName>
</protein>
<gene>
    <name evidence="1" type="ORF">SS50377_10193</name>
    <name evidence="2" type="ORF">SS50377_25655</name>
</gene>
<evidence type="ECO:0000313" key="1">
    <source>
        <dbReference type="EMBL" id="EST49445.1"/>
    </source>
</evidence>
<evidence type="ECO:0000313" key="2">
    <source>
        <dbReference type="EMBL" id="KAH0571470.1"/>
    </source>
</evidence>
<name>V6LY03_9EUKA</name>
<evidence type="ECO:0000313" key="3">
    <source>
        <dbReference type="Proteomes" id="UP000018208"/>
    </source>
</evidence>
<dbReference type="EMBL" id="AUWU02000006">
    <property type="protein sequence ID" value="KAH0571470.1"/>
    <property type="molecule type" value="Genomic_DNA"/>
</dbReference>
<keyword evidence="3" id="KW-1185">Reference proteome</keyword>
<sequence>MATKFPSFHQFKFLHQTFQHQYCIPYVVELLDVESSVSESLIPFYLQRRADFPNLYFYFVTFNRLNVISPFIKKYPSIAKIFNIISVPKALEKELQQFKPPFTFIISEYDDMLAGGLGMGSEFYDQLKVQNKVADYIIKERTDQLPHLSNRKLFDALTRAPQLNNQFRRSQSVMATQCEEVELRKQERLIKKKYVISNLMDSSLPLINALKQAGVSGNSIVKQNFQTGLAISYNSKNLGRLSGSVIQ</sequence>
<organism evidence="1">
    <name type="scientific">Spironucleus salmonicida</name>
    <dbReference type="NCBI Taxonomy" id="348837"/>
    <lineage>
        <taxon>Eukaryota</taxon>
        <taxon>Metamonada</taxon>
        <taxon>Diplomonadida</taxon>
        <taxon>Hexamitidae</taxon>
        <taxon>Hexamitinae</taxon>
        <taxon>Spironucleus</taxon>
    </lineage>
</organism>